<protein>
    <submittedName>
        <fullName evidence="3">Uncharacterized protein</fullName>
    </submittedName>
</protein>
<feature type="compositionally biased region" description="Basic and acidic residues" evidence="2">
    <location>
        <begin position="203"/>
        <end position="226"/>
    </location>
</feature>
<keyword evidence="1" id="KW-0175">Coiled coil</keyword>
<evidence type="ECO:0000256" key="1">
    <source>
        <dbReference type="SAM" id="Coils"/>
    </source>
</evidence>
<dbReference type="EMBL" id="DF237456">
    <property type="protein sequence ID" value="GAQ89284.1"/>
    <property type="molecule type" value="Genomic_DNA"/>
</dbReference>
<organism evidence="3 4">
    <name type="scientific">Klebsormidium nitens</name>
    <name type="common">Green alga</name>
    <name type="synonym">Ulothrix nitens</name>
    <dbReference type="NCBI Taxonomy" id="105231"/>
    <lineage>
        <taxon>Eukaryota</taxon>
        <taxon>Viridiplantae</taxon>
        <taxon>Streptophyta</taxon>
        <taxon>Klebsormidiophyceae</taxon>
        <taxon>Klebsormidiales</taxon>
        <taxon>Klebsormidiaceae</taxon>
        <taxon>Klebsormidium</taxon>
    </lineage>
</organism>
<sequence>MDQFPKLEPLLEQEGESSPPGANTLEEGAMTHEQRSALQIARARALCELEELDMAPCEERDQKARKDLLMSECRRWWHALLDKDKWIRDQDQGLVDRVVAAIQCRFPEQSIPSIRAIIARSMRKAREKTKIATTKAGTPLQTPEEDLPLSSFKAMYGRSTPPLGTLELPHNASPMVDFVRTAKLPQMSDSATSSDGGKATAEGGRKRPAEETPWTKKVRVRNEHRSPPASGLTSDSDEAVPGALPGHVKMPFDIPPAPRFKGGPAVSARLSYPPSTSYATPSTQTDLWTPAKSGRQEAADDFMVRAATATPPRTTGHNGAGYGMADDVKDRMRALELRVAQLQAQQSTWQAEKLALEWHVQKLEGGEMRAREALAQFQARAEGLERELHMKALANADLERQVRTLAYALRGSAVELDCAPAAPASLFHDYSQQREQQKLLPALLLAYQKMMQGGHVSTAHMPQIEGEDQTRP</sequence>
<dbReference type="Proteomes" id="UP000054558">
    <property type="component" value="Unassembled WGS sequence"/>
</dbReference>
<proteinExistence type="predicted"/>
<dbReference type="AlphaFoldDB" id="A0A1Y1IE96"/>
<name>A0A1Y1IE96_KLENI</name>
<reference evidence="3 4" key="1">
    <citation type="journal article" date="2014" name="Nat. Commun.">
        <title>Klebsormidium flaccidum genome reveals primary factors for plant terrestrial adaptation.</title>
        <authorList>
            <person name="Hori K."/>
            <person name="Maruyama F."/>
            <person name="Fujisawa T."/>
            <person name="Togashi T."/>
            <person name="Yamamoto N."/>
            <person name="Seo M."/>
            <person name="Sato S."/>
            <person name="Yamada T."/>
            <person name="Mori H."/>
            <person name="Tajima N."/>
            <person name="Moriyama T."/>
            <person name="Ikeuchi M."/>
            <person name="Watanabe M."/>
            <person name="Wada H."/>
            <person name="Kobayashi K."/>
            <person name="Saito M."/>
            <person name="Masuda T."/>
            <person name="Sasaki-Sekimoto Y."/>
            <person name="Mashiguchi K."/>
            <person name="Awai K."/>
            <person name="Shimojima M."/>
            <person name="Masuda S."/>
            <person name="Iwai M."/>
            <person name="Nobusawa T."/>
            <person name="Narise T."/>
            <person name="Kondo S."/>
            <person name="Saito H."/>
            <person name="Sato R."/>
            <person name="Murakawa M."/>
            <person name="Ihara Y."/>
            <person name="Oshima-Yamada Y."/>
            <person name="Ohtaka K."/>
            <person name="Satoh M."/>
            <person name="Sonobe K."/>
            <person name="Ishii M."/>
            <person name="Ohtani R."/>
            <person name="Kanamori-Sato M."/>
            <person name="Honoki R."/>
            <person name="Miyazaki D."/>
            <person name="Mochizuki H."/>
            <person name="Umetsu J."/>
            <person name="Higashi K."/>
            <person name="Shibata D."/>
            <person name="Kamiya Y."/>
            <person name="Sato N."/>
            <person name="Nakamura Y."/>
            <person name="Tabata S."/>
            <person name="Ida S."/>
            <person name="Kurokawa K."/>
            <person name="Ohta H."/>
        </authorList>
    </citation>
    <scope>NUCLEOTIDE SEQUENCE [LARGE SCALE GENOMIC DNA]</scope>
    <source>
        <strain evidence="3 4">NIES-2285</strain>
    </source>
</reference>
<feature type="region of interest" description="Disordered" evidence="2">
    <location>
        <begin position="185"/>
        <end position="246"/>
    </location>
</feature>
<evidence type="ECO:0000313" key="4">
    <source>
        <dbReference type="Proteomes" id="UP000054558"/>
    </source>
</evidence>
<feature type="coiled-coil region" evidence="1">
    <location>
        <begin position="325"/>
        <end position="401"/>
    </location>
</feature>
<feature type="region of interest" description="Disordered" evidence="2">
    <location>
        <begin position="1"/>
        <end position="33"/>
    </location>
</feature>
<gene>
    <name evidence="3" type="ORF">KFL_005070010</name>
</gene>
<keyword evidence="4" id="KW-1185">Reference proteome</keyword>
<accession>A0A1Y1IE96</accession>
<evidence type="ECO:0000313" key="3">
    <source>
        <dbReference type="EMBL" id="GAQ89284.1"/>
    </source>
</evidence>
<evidence type="ECO:0000256" key="2">
    <source>
        <dbReference type="SAM" id="MobiDB-lite"/>
    </source>
</evidence>